<organism evidence="7 8">
    <name type="scientific">Pristionchus fissidentatus</name>
    <dbReference type="NCBI Taxonomy" id="1538716"/>
    <lineage>
        <taxon>Eukaryota</taxon>
        <taxon>Metazoa</taxon>
        <taxon>Ecdysozoa</taxon>
        <taxon>Nematoda</taxon>
        <taxon>Chromadorea</taxon>
        <taxon>Rhabditida</taxon>
        <taxon>Rhabditina</taxon>
        <taxon>Diplogasteromorpha</taxon>
        <taxon>Diplogasteroidea</taxon>
        <taxon>Neodiplogasteridae</taxon>
        <taxon>Pristionchus</taxon>
    </lineage>
</organism>
<dbReference type="CDD" id="cd02440">
    <property type="entry name" value="AdoMet_MTases"/>
    <property type="match status" value="1"/>
</dbReference>
<evidence type="ECO:0000313" key="7">
    <source>
        <dbReference type="EMBL" id="GMT15600.1"/>
    </source>
</evidence>
<dbReference type="GO" id="GO:0008610">
    <property type="term" value="P:lipid biosynthetic process"/>
    <property type="evidence" value="ECO:0007669"/>
    <property type="project" value="InterPro"/>
</dbReference>
<keyword evidence="4" id="KW-0949">S-adenosyl-L-methionine</keyword>
<evidence type="ECO:0000256" key="3">
    <source>
        <dbReference type="ARBA" id="ARBA00022679"/>
    </source>
</evidence>
<dbReference type="PIRSF" id="PIRSF003085">
    <property type="entry name" value="CMAS"/>
    <property type="match status" value="1"/>
</dbReference>
<keyword evidence="8" id="KW-1185">Reference proteome</keyword>
<keyword evidence="5" id="KW-0443">Lipid metabolism</keyword>
<evidence type="ECO:0000256" key="5">
    <source>
        <dbReference type="ARBA" id="ARBA00023098"/>
    </source>
</evidence>
<dbReference type="Proteomes" id="UP001432322">
    <property type="component" value="Unassembled WGS sequence"/>
</dbReference>
<keyword evidence="2" id="KW-0489">Methyltransferase</keyword>
<dbReference type="Pfam" id="PF02353">
    <property type="entry name" value="CMAS"/>
    <property type="match status" value="1"/>
</dbReference>
<dbReference type="SUPFAM" id="SSF53335">
    <property type="entry name" value="S-adenosyl-L-methionine-dependent methyltransferases"/>
    <property type="match status" value="1"/>
</dbReference>
<evidence type="ECO:0000256" key="6">
    <source>
        <dbReference type="SAM" id="MobiDB-lite"/>
    </source>
</evidence>
<dbReference type="InterPro" id="IPR003333">
    <property type="entry name" value="CMAS"/>
</dbReference>
<proteinExistence type="inferred from homology"/>
<evidence type="ECO:0000256" key="4">
    <source>
        <dbReference type="ARBA" id="ARBA00022691"/>
    </source>
</evidence>
<name>A0AAV5VCF0_9BILA</name>
<reference evidence="7" key="1">
    <citation type="submission" date="2023-10" db="EMBL/GenBank/DDBJ databases">
        <title>Genome assembly of Pristionchus species.</title>
        <authorList>
            <person name="Yoshida K."/>
            <person name="Sommer R.J."/>
        </authorList>
    </citation>
    <scope>NUCLEOTIDE SEQUENCE</scope>
    <source>
        <strain evidence="7">RS5133</strain>
    </source>
</reference>
<dbReference type="AlphaFoldDB" id="A0AAV5VCF0"/>
<feature type="compositionally biased region" description="Low complexity" evidence="6">
    <location>
        <begin position="129"/>
        <end position="145"/>
    </location>
</feature>
<comment type="caution">
    <text evidence="7">The sequence shown here is derived from an EMBL/GenBank/DDBJ whole genome shotgun (WGS) entry which is preliminary data.</text>
</comment>
<sequence length="471" mass="53269">MPSKTSKMITDKIYTTFVHYCIVPFITKFLKPMVDGTSEQILVDLPSIGKCFTFGGQKKLTANNNETDAVTLRIDHPVQFCWSLLLDQKIGLGESYMNGDWCARPGIKHFLTALIRAKREKSEARRRSSTSTSSSSSSSLPPSPPSSSLFLSSLGRKSLDAFRALVALYNYCLHRVRDNTILRSRKNISEHYDLGNDMFELFLDDSMTYSCALFEEEDVNKEVVSPVDFVHLKDAQLRKIDALLDTLNLGPNDHVLEIGCGWGAAAIRAVQRFGCRWTGLTISTEQLEMAQERVREVGLEDSIDLKLLDYRLETGSFSAVVSIEMIEAVGEKFLPEYFQVIYDRLAEGGKAAIQAIICPDAYYDRYCRSSDFIKKHIFPGGHMPSVGAIEKSLPLSSDLTPLFKFNVEREMAAHYSHTLDTWLAAWDDREKDITSLGYSSTFHRKWQFYFGLCSALFAYNNIDVIQFTLKK</sequence>
<dbReference type="GO" id="GO:0032259">
    <property type="term" value="P:methylation"/>
    <property type="evidence" value="ECO:0007669"/>
    <property type="project" value="UniProtKB-KW"/>
</dbReference>
<feature type="region of interest" description="Disordered" evidence="6">
    <location>
        <begin position="121"/>
        <end position="145"/>
    </location>
</feature>
<dbReference type="Gene3D" id="3.40.50.150">
    <property type="entry name" value="Vaccinia Virus protein VP39"/>
    <property type="match status" value="1"/>
</dbReference>
<protein>
    <recommendedName>
        <fullName evidence="9">Cyclopropane-fatty-acyl-phospholipid synthase</fullName>
    </recommendedName>
</protein>
<evidence type="ECO:0000256" key="1">
    <source>
        <dbReference type="ARBA" id="ARBA00010815"/>
    </source>
</evidence>
<gene>
    <name evidence="7" type="ORF">PFISCL1PPCAC_6897</name>
</gene>
<dbReference type="PANTHER" id="PTHR43667:SF2">
    <property type="entry name" value="FATTY ACID C-METHYL TRANSFERASE"/>
    <property type="match status" value="1"/>
</dbReference>
<comment type="similarity">
    <text evidence="1">Belongs to the CFA/CMAS family.</text>
</comment>
<dbReference type="EMBL" id="BTSY01000002">
    <property type="protein sequence ID" value="GMT15600.1"/>
    <property type="molecule type" value="Genomic_DNA"/>
</dbReference>
<dbReference type="InterPro" id="IPR050723">
    <property type="entry name" value="CFA/CMAS"/>
</dbReference>
<evidence type="ECO:0000256" key="2">
    <source>
        <dbReference type="ARBA" id="ARBA00022603"/>
    </source>
</evidence>
<dbReference type="InterPro" id="IPR029063">
    <property type="entry name" value="SAM-dependent_MTases_sf"/>
</dbReference>
<accession>A0AAV5VCF0</accession>
<dbReference type="GO" id="GO:0008168">
    <property type="term" value="F:methyltransferase activity"/>
    <property type="evidence" value="ECO:0007669"/>
    <property type="project" value="UniProtKB-KW"/>
</dbReference>
<keyword evidence="3" id="KW-0808">Transferase</keyword>
<evidence type="ECO:0000313" key="8">
    <source>
        <dbReference type="Proteomes" id="UP001432322"/>
    </source>
</evidence>
<evidence type="ECO:0008006" key="9">
    <source>
        <dbReference type="Google" id="ProtNLM"/>
    </source>
</evidence>
<dbReference type="PANTHER" id="PTHR43667">
    <property type="entry name" value="CYCLOPROPANE-FATTY-ACYL-PHOSPHOLIPID SYNTHASE"/>
    <property type="match status" value="1"/>
</dbReference>